<organism evidence="2 3">
    <name type="scientific">Trichinella nelsoni</name>
    <dbReference type="NCBI Taxonomy" id="6336"/>
    <lineage>
        <taxon>Eukaryota</taxon>
        <taxon>Metazoa</taxon>
        <taxon>Ecdysozoa</taxon>
        <taxon>Nematoda</taxon>
        <taxon>Enoplea</taxon>
        <taxon>Dorylaimia</taxon>
        <taxon>Trichinellida</taxon>
        <taxon>Trichinellidae</taxon>
        <taxon>Trichinella</taxon>
    </lineage>
</organism>
<evidence type="ECO:0000313" key="3">
    <source>
        <dbReference type="Proteomes" id="UP000054630"/>
    </source>
</evidence>
<evidence type="ECO:0000256" key="1">
    <source>
        <dbReference type="SAM" id="MobiDB-lite"/>
    </source>
</evidence>
<comment type="caution">
    <text evidence="2">The sequence shown here is derived from an EMBL/GenBank/DDBJ whole genome shotgun (WGS) entry which is preliminary data.</text>
</comment>
<dbReference type="EMBL" id="JYDL01000072">
    <property type="protein sequence ID" value="KRX18480.1"/>
    <property type="molecule type" value="Genomic_DNA"/>
</dbReference>
<dbReference type="AlphaFoldDB" id="A0A0V0RVH5"/>
<feature type="compositionally biased region" description="Basic and acidic residues" evidence="1">
    <location>
        <begin position="77"/>
        <end position="86"/>
    </location>
</feature>
<name>A0A0V0RVH5_9BILA</name>
<gene>
    <name evidence="2" type="ORF">T07_4537</name>
</gene>
<protein>
    <submittedName>
        <fullName evidence="2">Uncharacterized protein</fullName>
    </submittedName>
</protein>
<accession>A0A0V0RVH5</accession>
<feature type="region of interest" description="Disordered" evidence="1">
    <location>
        <begin position="77"/>
        <end position="138"/>
    </location>
</feature>
<proteinExistence type="predicted"/>
<evidence type="ECO:0000313" key="2">
    <source>
        <dbReference type="EMBL" id="KRX18480.1"/>
    </source>
</evidence>
<keyword evidence="3" id="KW-1185">Reference proteome</keyword>
<sequence length="138" mass="15343">MFWKAKKAHGHVYKPGDHIWLQVPVKTKLGAHWDWPYLVQKNGSVRKEGGCGVANELEKSRKATVNRGILEDRKRITVARERERGRKGSRAGGSQTEDMIARRNSAVDTGPLSPSDDCDNSPDGVTNEPVRKSGLLQL</sequence>
<dbReference type="Proteomes" id="UP000054630">
    <property type="component" value="Unassembled WGS sequence"/>
</dbReference>
<reference evidence="2 3" key="1">
    <citation type="submission" date="2015-01" db="EMBL/GenBank/DDBJ databases">
        <title>Evolution of Trichinella species and genotypes.</title>
        <authorList>
            <person name="Korhonen P.K."/>
            <person name="Edoardo P."/>
            <person name="Giuseppe L.R."/>
            <person name="Gasser R.B."/>
        </authorList>
    </citation>
    <scope>NUCLEOTIDE SEQUENCE [LARGE SCALE GENOMIC DNA]</scope>
    <source>
        <strain evidence="2">ISS37</strain>
    </source>
</reference>